<dbReference type="InterPro" id="IPR036879">
    <property type="entry name" value="TF_MADSbox_sf"/>
</dbReference>
<dbReference type="RefSeq" id="XP_016447939.1">
    <property type="nucleotide sequence ID" value="XM_016592453.1"/>
</dbReference>
<dbReference type="PANTHER" id="PTHR11945">
    <property type="entry name" value="MADS BOX PROTEIN"/>
    <property type="match status" value="1"/>
</dbReference>
<dbReference type="PROSITE" id="PS50066">
    <property type="entry name" value="MADS_BOX_2"/>
    <property type="match status" value="1"/>
</dbReference>
<keyword evidence="8" id="KW-1185">Reference proteome</keyword>
<evidence type="ECO:0000256" key="4">
    <source>
        <dbReference type="ARBA" id="ARBA00023163"/>
    </source>
</evidence>
<dbReference type="AlphaFoldDB" id="A0A1S3Y7N1"/>
<gene>
    <name evidence="9" type="primary">LOC107772998</name>
</gene>
<dbReference type="Gene3D" id="3.40.1810.10">
    <property type="entry name" value="Transcription factor, MADS-box"/>
    <property type="match status" value="1"/>
</dbReference>
<name>A0A1S3Y7N1_TOBAC</name>
<keyword evidence="3" id="KW-0238">DNA-binding</keyword>
<dbReference type="GO" id="GO:0000978">
    <property type="term" value="F:RNA polymerase II cis-regulatory region sequence-specific DNA binding"/>
    <property type="evidence" value="ECO:0000318"/>
    <property type="project" value="GO_Central"/>
</dbReference>
<feature type="compositionally biased region" description="Acidic residues" evidence="6">
    <location>
        <begin position="1"/>
        <end position="14"/>
    </location>
</feature>
<dbReference type="Pfam" id="PF00319">
    <property type="entry name" value="SRF-TF"/>
    <property type="match status" value="1"/>
</dbReference>
<organism evidence="8 9">
    <name type="scientific">Nicotiana tabacum</name>
    <name type="common">Common tobacco</name>
    <dbReference type="NCBI Taxonomy" id="4097"/>
    <lineage>
        <taxon>Eukaryota</taxon>
        <taxon>Viridiplantae</taxon>
        <taxon>Streptophyta</taxon>
        <taxon>Embryophyta</taxon>
        <taxon>Tracheophyta</taxon>
        <taxon>Spermatophyta</taxon>
        <taxon>Magnoliopsida</taxon>
        <taxon>eudicotyledons</taxon>
        <taxon>Gunneridae</taxon>
        <taxon>Pentapetalae</taxon>
        <taxon>asterids</taxon>
        <taxon>lamiids</taxon>
        <taxon>Solanales</taxon>
        <taxon>Solanaceae</taxon>
        <taxon>Nicotianoideae</taxon>
        <taxon>Nicotianeae</taxon>
        <taxon>Nicotiana</taxon>
    </lineage>
</organism>
<dbReference type="STRING" id="4097.A0A1S3Y7N1"/>
<dbReference type="GO" id="GO:0006357">
    <property type="term" value="P:regulation of transcription by RNA polymerase II"/>
    <property type="evidence" value="ECO:0000318"/>
    <property type="project" value="GO_Central"/>
</dbReference>
<evidence type="ECO:0000256" key="3">
    <source>
        <dbReference type="ARBA" id="ARBA00023125"/>
    </source>
</evidence>
<dbReference type="GeneID" id="107772998"/>
<dbReference type="GO" id="GO:0000981">
    <property type="term" value="F:DNA-binding transcription factor activity, RNA polymerase II-specific"/>
    <property type="evidence" value="ECO:0000318"/>
    <property type="project" value="GO_Central"/>
</dbReference>
<dbReference type="KEGG" id="nta:107772998"/>
<dbReference type="PANTHER" id="PTHR11945:SF640">
    <property type="entry name" value="AGAMOUS-LIKE MADS-BOX PROTEIN AGL62"/>
    <property type="match status" value="1"/>
</dbReference>
<protein>
    <submittedName>
        <fullName evidence="9">Agamous-like MADS-box protein AGL61</fullName>
    </submittedName>
    <submittedName>
        <fullName evidence="9">Uncharacterized protein LOC107772998</fullName>
    </submittedName>
</protein>
<feature type="region of interest" description="Disordered" evidence="6">
    <location>
        <begin position="1"/>
        <end position="24"/>
    </location>
</feature>
<evidence type="ECO:0000256" key="2">
    <source>
        <dbReference type="ARBA" id="ARBA00023015"/>
    </source>
</evidence>
<keyword evidence="2" id="KW-0805">Transcription regulation</keyword>
<dbReference type="GO" id="GO:0046983">
    <property type="term" value="F:protein dimerization activity"/>
    <property type="evidence" value="ECO:0007669"/>
    <property type="project" value="InterPro"/>
</dbReference>
<evidence type="ECO:0000256" key="6">
    <source>
        <dbReference type="SAM" id="MobiDB-lite"/>
    </source>
</evidence>
<dbReference type="PaxDb" id="4097-A0A1S3Y7N1"/>
<feature type="domain" description="MADS-box" evidence="7">
    <location>
        <begin position="21"/>
        <end position="81"/>
    </location>
</feature>
<keyword evidence="4" id="KW-0804">Transcription</keyword>
<dbReference type="GO" id="GO:0005634">
    <property type="term" value="C:nucleus"/>
    <property type="evidence" value="ECO:0007669"/>
    <property type="project" value="UniProtKB-SubCell"/>
</dbReference>
<dbReference type="OrthoDB" id="1083630at2759"/>
<proteinExistence type="predicted"/>
<dbReference type="SMART" id="SM00432">
    <property type="entry name" value="MADS"/>
    <property type="match status" value="1"/>
</dbReference>
<evidence type="ECO:0000313" key="9">
    <source>
        <dbReference type="RefSeq" id="XP_016447939.1"/>
    </source>
</evidence>
<reference evidence="8" key="1">
    <citation type="journal article" date="2014" name="Nat. Commun.">
        <title>The tobacco genome sequence and its comparison with those of tomato and potato.</title>
        <authorList>
            <person name="Sierro N."/>
            <person name="Battey J.N."/>
            <person name="Ouadi S."/>
            <person name="Bakaher N."/>
            <person name="Bovet L."/>
            <person name="Willig A."/>
            <person name="Goepfert S."/>
            <person name="Peitsch M.C."/>
            <person name="Ivanov N.V."/>
        </authorList>
    </citation>
    <scope>NUCLEOTIDE SEQUENCE [LARGE SCALE GENOMIC DNA]</scope>
</reference>
<dbReference type="Proteomes" id="UP000790787">
    <property type="component" value="Chromosome 14"/>
</dbReference>
<sequence length="203" mass="23023">MEEEEKTAMEEEDKTTEKKTAGRQTVPLVKLEWPEDRYATFSERRSGLYKKSSKVVGECGIDIGIALFSLAGNPFSFFHPTPNLILDHVKNPNIELSKSTKFVVVYAPNNVNQTNNRINENETIEKAAKSQMFLLEQLNKTRHIDLWECIDQFNANDITKCEAWLKGIIFGLENRLKQLEKRASSSSQALLDNAHNSSSASNE</sequence>
<accession>A0A1S3Y7N1</accession>
<reference evidence="9" key="2">
    <citation type="submission" date="2025-08" db="UniProtKB">
        <authorList>
            <consortium name="RefSeq"/>
        </authorList>
    </citation>
    <scope>IDENTIFICATION</scope>
    <source>
        <tissue evidence="9">Leaf</tissue>
    </source>
</reference>
<dbReference type="InterPro" id="IPR002100">
    <property type="entry name" value="TF_MADSbox"/>
</dbReference>
<evidence type="ECO:0000313" key="8">
    <source>
        <dbReference type="Proteomes" id="UP000790787"/>
    </source>
</evidence>
<dbReference type="SUPFAM" id="SSF55455">
    <property type="entry name" value="SRF-like"/>
    <property type="match status" value="1"/>
</dbReference>
<evidence type="ECO:0000256" key="1">
    <source>
        <dbReference type="ARBA" id="ARBA00004123"/>
    </source>
</evidence>
<comment type="subcellular location">
    <subcellularLocation>
        <location evidence="1">Nucleus</location>
    </subcellularLocation>
</comment>
<evidence type="ECO:0000259" key="7">
    <source>
        <dbReference type="PROSITE" id="PS50066"/>
    </source>
</evidence>
<evidence type="ECO:0000256" key="5">
    <source>
        <dbReference type="ARBA" id="ARBA00023242"/>
    </source>
</evidence>
<keyword evidence="5" id="KW-0539">Nucleus</keyword>